<dbReference type="Gene3D" id="3.30.565.10">
    <property type="entry name" value="Histidine kinase-like ATPase, C-terminal domain"/>
    <property type="match status" value="1"/>
</dbReference>
<accession>A0A3N6WUY2</accession>
<feature type="transmembrane region" description="Helical" evidence="5">
    <location>
        <begin position="12"/>
        <end position="33"/>
    </location>
</feature>
<keyword evidence="8" id="KW-1185">Reference proteome</keyword>
<dbReference type="InterPro" id="IPR050482">
    <property type="entry name" value="Sensor_HK_TwoCompSys"/>
</dbReference>
<sequence>MLGTPARIATVIGGAVAAAALHVGCVVLLAVHAPSRTAALYLAVRTAIAFTMTWANPFAAVFALAGYFDSERYARGPLLWTVYGATVVAMAGSQSGGFPPQGPLGWGMFAGLIMLHVAILAMVMRMTHVEDRRAAERERTIVELEQTNARLEEALAENAALQAQLVDQAREAGVHAERERLAAEIHDTLAQSLTGIITQLQAARDGDETRHDRALVLAREALDEARRSVRALTPAPLADSSLVPALESIVTRWSEHTIVKVDFVATDEIPQLSAAAQSAALRIVQEGLANVAQHADAERVRVTVAAVGEDVVIDVRDDGVGFLVGEEPERPGRGYGLAGMLRRAEGVGGTLAIESAPGEGTALSFRIRGRRS</sequence>
<dbReference type="Pfam" id="PF02518">
    <property type="entry name" value="HATPase_c"/>
    <property type="match status" value="1"/>
</dbReference>
<keyword evidence="4" id="KW-0175">Coiled coil</keyword>
<dbReference type="InterPro" id="IPR005467">
    <property type="entry name" value="His_kinase_dom"/>
</dbReference>
<dbReference type="GO" id="GO:0016020">
    <property type="term" value="C:membrane"/>
    <property type="evidence" value="ECO:0007669"/>
    <property type="project" value="InterPro"/>
</dbReference>
<dbReference type="PANTHER" id="PTHR24421">
    <property type="entry name" value="NITRATE/NITRITE SENSOR PROTEIN NARX-RELATED"/>
    <property type="match status" value="1"/>
</dbReference>
<evidence type="ECO:0000313" key="7">
    <source>
        <dbReference type="EMBL" id="RQN08812.1"/>
    </source>
</evidence>
<feature type="coiled-coil region" evidence="4">
    <location>
        <begin position="134"/>
        <end position="171"/>
    </location>
</feature>
<evidence type="ECO:0000256" key="5">
    <source>
        <dbReference type="SAM" id="Phobius"/>
    </source>
</evidence>
<keyword evidence="5" id="KW-0812">Transmembrane</keyword>
<dbReference type="OrthoDB" id="144293at2"/>
<name>A0A3N6WUY2_9ACTN</name>
<dbReference type="GO" id="GO:0046983">
    <property type="term" value="F:protein dimerization activity"/>
    <property type="evidence" value="ECO:0007669"/>
    <property type="project" value="InterPro"/>
</dbReference>
<feature type="transmembrane region" description="Helical" evidence="5">
    <location>
        <begin position="78"/>
        <end position="98"/>
    </location>
</feature>
<dbReference type="InterPro" id="IPR017205">
    <property type="entry name" value="Sig_transdc_His_kinase_ChrS"/>
</dbReference>
<dbReference type="PANTHER" id="PTHR24421:SF62">
    <property type="entry name" value="SENSORY TRANSDUCTION HISTIDINE KINASE"/>
    <property type="match status" value="1"/>
</dbReference>
<dbReference type="CDD" id="cd16917">
    <property type="entry name" value="HATPase_UhpB-NarQ-NarX-like"/>
    <property type="match status" value="1"/>
</dbReference>
<dbReference type="InterPro" id="IPR003594">
    <property type="entry name" value="HATPase_dom"/>
</dbReference>
<feature type="domain" description="Histidine kinase" evidence="6">
    <location>
        <begin position="282"/>
        <end position="371"/>
    </location>
</feature>
<dbReference type="PROSITE" id="PS50109">
    <property type="entry name" value="HIS_KIN"/>
    <property type="match status" value="1"/>
</dbReference>
<evidence type="ECO:0000256" key="1">
    <source>
        <dbReference type="ARBA" id="ARBA00022679"/>
    </source>
</evidence>
<dbReference type="SMART" id="SM00387">
    <property type="entry name" value="HATPase_c"/>
    <property type="match status" value="1"/>
</dbReference>
<feature type="transmembrane region" description="Helical" evidence="5">
    <location>
        <begin position="39"/>
        <end position="66"/>
    </location>
</feature>
<comment type="caution">
    <text evidence="7">The sequence shown here is derived from an EMBL/GenBank/DDBJ whole genome shotgun (WGS) entry which is preliminary data.</text>
</comment>
<keyword evidence="3" id="KW-0902">Two-component regulatory system</keyword>
<dbReference type="InterPro" id="IPR036890">
    <property type="entry name" value="HATPase_C_sf"/>
</dbReference>
<evidence type="ECO:0000313" key="8">
    <source>
        <dbReference type="Proteomes" id="UP000275225"/>
    </source>
</evidence>
<reference evidence="7 8" key="1">
    <citation type="submission" date="2018-11" db="EMBL/GenBank/DDBJ databases">
        <authorList>
            <person name="Li F."/>
        </authorList>
    </citation>
    <scope>NUCLEOTIDE SEQUENCE [LARGE SCALE GENOMIC DNA]</scope>
    <source>
        <strain evidence="7 8">YS17T</strain>
    </source>
</reference>
<gene>
    <name evidence="7" type="ORF">EHW97_05920</name>
</gene>
<keyword evidence="5" id="KW-0472">Membrane</keyword>
<dbReference type="SUPFAM" id="SSF55874">
    <property type="entry name" value="ATPase domain of HSP90 chaperone/DNA topoisomerase II/histidine kinase"/>
    <property type="match status" value="1"/>
</dbReference>
<evidence type="ECO:0000259" key="6">
    <source>
        <dbReference type="PROSITE" id="PS50109"/>
    </source>
</evidence>
<evidence type="ECO:0000256" key="2">
    <source>
        <dbReference type="ARBA" id="ARBA00022777"/>
    </source>
</evidence>
<dbReference type="Proteomes" id="UP000275225">
    <property type="component" value="Unassembled WGS sequence"/>
</dbReference>
<evidence type="ECO:0000256" key="4">
    <source>
        <dbReference type="SAM" id="Coils"/>
    </source>
</evidence>
<evidence type="ECO:0000256" key="3">
    <source>
        <dbReference type="ARBA" id="ARBA00023012"/>
    </source>
</evidence>
<dbReference type="InterPro" id="IPR011712">
    <property type="entry name" value="Sig_transdc_His_kin_sub3_dim/P"/>
</dbReference>
<dbReference type="GO" id="GO:0000155">
    <property type="term" value="F:phosphorelay sensor kinase activity"/>
    <property type="evidence" value="ECO:0007669"/>
    <property type="project" value="InterPro"/>
</dbReference>
<organism evidence="7 8">
    <name type="scientific">Aeromicrobium camelliae</name>
    <dbReference type="NCBI Taxonomy" id="1538144"/>
    <lineage>
        <taxon>Bacteria</taxon>
        <taxon>Bacillati</taxon>
        <taxon>Actinomycetota</taxon>
        <taxon>Actinomycetes</taxon>
        <taxon>Propionibacteriales</taxon>
        <taxon>Nocardioidaceae</taxon>
        <taxon>Aeromicrobium</taxon>
    </lineage>
</organism>
<dbReference type="Gene3D" id="1.20.5.1930">
    <property type="match status" value="1"/>
</dbReference>
<dbReference type="EMBL" id="RQJX01000005">
    <property type="protein sequence ID" value="RQN08812.1"/>
    <property type="molecule type" value="Genomic_DNA"/>
</dbReference>
<proteinExistence type="predicted"/>
<feature type="transmembrane region" description="Helical" evidence="5">
    <location>
        <begin position="104"/>
        <end position="123"/>
    </location>
</feature>
<dbReference type="AlphaFoldDB" id="A0A3N6WUY2"/>
<keyword evidence="2 7" id="KW-0418">Kinase</keyword>
<keyword evidence="5" id="KW-1133">Transmembrane helix</keyword>
<dbReference type="PIRSF" id="PIRSF037434">
    <property type="entry name" value="STHK_ChrS"/>
    <property type="match status" value="1"/>
</dbReference>
<protein>
    <submittedName>
        <fullName evidence="7">Sensor histidine kinase</fullName>
    </submittedName>
</protein>
<keyword evidence="1" id="KW-0808">Transferase</keyword>
<dbReference type="Pfam" id="PF07730">
    <property type="entry name" value="HisKA_3"/>
    <property type="match status" value="1"/>
</dbReference>